<protein>
    <submittedName>
        <fullName evidence="3">Uncharacterized protein</fullName>
    </submittedName>
</protein>
<feature type="transmembrane region" description="Helical" evidence="2">
    <location>
        <begin position="403"/>
        <end position="419"/>
    </location>
</feature>
<feature type="compositionally biased region" description="Acidic residues" evidence="1">
    <location>
        <begin position="587"/>
        <end position="602"/>
    </location>
</feature>
<proteinExistence type="predicted"/>
<evidence type="ECO:0000313" key="4">
    <source>
        <dbReference type="Proteomes" id="UP000027265"/>
    </source>
</evidence>
<feature type="compositionally biased region" description="Pro residues" evidence="1">
    <location>
        <begin position="300"/>
        <end position="309"/>
    </location>
</feature>
<keyword evidence="4" id="KW-1185">Reference proteome</keyword>
<dbReference type="HOGENOM" id="CLU_448381_0_0_1"/>
<keyword evidence="2" id="KW-1133">Transmembrane helix</keyword>
<feature type="compositionally biased region" description="Polar residues" evidence="1">
    <location>
        <begin position="339"/>
        <end position="352"/>
    </location>
</feature>
<dbReference type="EMBL" id="KL197729">
    <property type="protein sequence ID" value="KDQ54255.1"/>
    <property type="molecule type" value="Genomic_DNA"/>
</dbReference>
<dbReference type="InParanoid" id="A0A067PK83"/>
<evidence type="ECO:0000313" key="3">
    <source>
        <dbReference type="EMBL" id="KDQ54255.1"/>
    </source>
</evidence>
<feature type="compositionally biased region" description="Low complexity" evidence="1">
    <location>
        <begin position="273"/>
        <end position="299"/>
    </location>
</feature>
<feature type="region of interest" description="Disordered" evidence="1">
    <location>
        <begin position="587"/>
        <end position="609"/>
    </location>
</feature>
<keyword evidence="2" id="KW-0812">Transmembrane</keyword>
<dbReference type="Proteomes" id="UP000027265">
    <property type="component" value="Unassembled WGS sequence"/>
</dbReference>
<feature type="compositionally biased region" description="Gly residues" evidence="1">
    <location>
        <begin position="234"/>
        <end position="249"/>
    </location>
</feature>
<feature type="transmembrane region" description="Helical" evidence="2">
    <location>
        <begin position="439"/>
        <end position="459"/>
    </location>
</feature>
<feature type="transmembrane region" description="Helical" evidence="2">
    <location>
        <begin position="20"/>
        <end position="39"/>
    </location>
</feature>
<dbReference type="OrthoDB" id="5427664at2759"/>
<feature type="transmembrane region" description="Helical" evidence="2">
    <location>
        <begin position="51"/>
        <end position="71"/>
    </location>
</feature>
<evidence type="ECO:0000256" key="1">
    <source>
        <dbReference type="SAM" id="MobiDB-lite"/>
    </source>
</evidence>
<organism evidence="3 4">
    <name type="scientific">Jaapia argillacea MUCL 33604</name>
    <dbReference type="NCBI Taxonomy" id="933084"/>
    <lineage>
        <taxon>Eukaryota</taxon>
        <taxon>Fungi</taxon>
        <taxon>Dikarya</taxon>
        <taxon>Basidiomycota</taxon>
        <taxon>Agaricomycotina</taxon>
        <taxon>Agaricomycetes</taxon>
        <taxon>Agaricomycetidae</taxon>
        <taxon>Jaapiales</taxon>
        <taxon>Jaapiaceae</taxon>
        <taxon>Jaapia</taxon>
    </lineage>
</organism>
<accession>A0A067PK83</accession>
<feature type="transmembrane region" description="Helical" evidence="2">
    <location>
        <begin position="116"/>
        <end position="136"/>
    </location>
</feature>
<sequence length="609" mass="63484">MSSNSSDCSSFPTPNPDVSGIGVRISFYAQAFLLALVSARSSSPDEITNALTTLIATNMAYCVTTMTLGFANGSQNQLSLYDALVVLYLLIPSSTAIFFTMPTYNRLKKGSRLVKLLAVLQSYLVFTCSFVVLTLAPTFGSNSPCNDHHNFVIFRPFRVLHNGRTAFLVLLSCVIVGYTAMLVSDCGHRIGIFMKAARAGKWGVEGDEEKGRRRRNKKGGKLGEMKPGAATAGSGEGGDTGGAADGDGIGLASEGVGSGDATTGSVGGEAGDTGSQATAGDGQTTTTIPSQPSPLQQASNPPPSPPTPIPILVSPNSSRSSPGHLELTLFNSNSYSPRVSFEDSTANQSTISLDKETSTSDPGFGDGAYQPRRAGIDPMSGSFVAGGKVPVDSPYQVNVSGRLIVNIFLITMVSLLAIVNTELLRKYNHPQPADKSWGFGQILPVFLVILPLTSAYSAFKEHGLGVRKRKERKILVRTRKSGAAGTGMGKGANHLNSATLLGAPPLHLRPPTTGGGAEAGGSFFGGAGANPSTLAFGGAPFSGTATGTTNAAGTITMFVTGAVIEEVSEMGLGRPKGDDYEYEVYEVDSDDDEELSGPEEAELNSHGIQ</sequence>
<feature type="transmembrane region" description="Helical" evidence="2">
    <location>
        <begin position="83"/>
        <end position="104"/>
    </location>
</feature>
<dbReference type="AlphaFoldDB" id="A0A067PK83"/>
<name>A0A067PK83_9AGAM</name>
<evidence type="ECO:0000256" key="2">
    <source>
        <dbReference type="SAM" id="Phobius"/>
    </source>
</evidence>
<feature type="region of interest" description="Disordered" evidence="1">
    <location>
        <begin position="339"/>
        <end position="364"/>
    </location>
</feature>
<reference evidence="4" key="1">
    <citation type="journal article" date="2014" name="Proc. Natl. Acad. Sci. U.S.A.">
        <title>Extensive sampling of basidiomycete genomes demonstrates inadequacy of the white-rot/brown-rot paradigm for wood decay fungi.</title>
        <authorList>
            <person name="Riley R."/>
            <person name="Salamov A.A."/>
            <person name="Brown D.W."/>
            <person name="Nagy L.G."/>
            <person name="Floudas D."/>
            <person name="Held B.W."/>
            <person name="Levasseur A."/>
            <person name="Lombard V."/>
            <person name="Morin E."/>
            <person name="Otillar R."/>
            <person name="Lindquist E.A."/>
            <person name="Sun H."/>
            <person name="LaButti K.M."/>
            <person name="Schmutz J."/>
            <person name="Jabbour D."/>
            <person name="Luo H."/>
            <person name="Baker S.E."/>
            <person name="Pisabarro A.G."/>
            <person name="Walton J.D."/>
            <person name="Blanchette R.A."/>
            <person name="Henrissat B."/>
            <person name="Martin F."/>
            <person name="Cullen D."/>
            <person name="Hibbett D.S."/>
            <person name="Grigoriev I.V."/>
        </authorList>
    </citation>
    <scope>NUCLEOTIDE SEQUENCE [LARGE SCALE GENOMIC DNA]</scope>
    <source>
        <strain evidence="4">MUCL 33604</strain>
    </source>
</reference>
<feature type="region of interest" description="Disordered" evidence="1">
    <location>
        <begin position="203"/>
        <end position="325"/>
    </location>
</feature>
<gene>
    <name evidence="3" type="ORF">JAAARDRAFT_60676</name>
</gene>
<feature type="transmembrane region" description="Helical" evidence="2">
    <location>
        <begin position="165"/>
        <end position="184"/>
    </location>
</feature>
<keyword evidence="2" id="KW-0472">Membrane</keyword>